<dbReference type="RefSeq" id="WP_054660303.1">
    <property type="nucleotide sequence ID" value="NZ_AZCX01000001.1"/>
</dbReference>
<gene>
    <name evidence="1" type="ORF">FC96_GL000001</name>
</gene>
<dbReference type="STRING" id="1302272.FC96_GL000001"/>
<comment type="caution">
    <text evidence="1">The sequence shown here is derived from an EMBL/GenBank/DDBJ whole genome shotgun (WGS) entry which is preliminary data.</text>
</comment>
<dbReference type="AlphaFoldDB" id="A0A0R1HQG1"/>
<dbReference type="PATRIC" id="fig|1302272.5.peg.1"/>
<name>A0A0R1HQG1_9LACO</name>
<sequence length="137" mass="15548">MQYHDPTIDLLVDCFMKIPVKADPYLKPKGYVDISLTIQNATMQDSLTLVNQDISKAKGYLVREGTCAFKVVYHGIGLQAIHGFKINNGRYTSKYTYGYDHGVRLASRDEFLSHLESAIKHTFPVRQGAFVFPELLF</sequence>
<dbReference type="Proteomes" id="UP000050911">
    <property type="component" value="Unassembled WGS sequence"/>
</dbReference>
<accession>A0A0R1HQG1</accession>
<evidence type="ECO:0000313" key="2">
    <source>
        <dbReference type="Proteomes" id="UP000050911"/>
    </source>
</evidence>
<dbReference type="EMBL" id="AZCX01000001">
    <property type="protein sequence ID" value="KRK49086.1"/>
    <property type="molecule type" value="Genomic_DNA"/>
</dbReference>
<organism evidence="1 2">
    <name type="scientific">Secundilactobacillus kimchicus JCM 15530</name>
    <dbReference type="NCBI Taxonomy" id="1302272"/>
    <lineage>
        <taxon>Bacteria</taxon>
        <taxon>Bacillati</taxon>
        <taxon>Bacillota</taxon>
        <taxon>Bacilli</taxon>
        <taxon>Lactobacillales</taxon>
        <taxon>Lactobacillaceae</taxon>
        <taxon>Secundilactobacillus</taxon>
    </lineage>
</organism>
<proteinExistence type="predicted"/>
<reference evidence="1 2" key="1">
    <citation type="journal article" date="2015" name="Genome Announc.">
        <title>Expanding the biotechnology potential of lactobacilli through comparative genomics of 213 strains and associated genera.</title>
        <authorList>
            <person name="Sun Z."/>
            <person name="Harris H.M."/>
            <person name="McCann A."/>
            <person name="Guo C."/>
            <person name="Argimon S."/>
            <person name="Zhang W."/>
            <person name="Yang X."/>
            <person name="Jeffery I.B."/>
            <person name="Cooney J.C."/>
            <person name="Kagawa T.F."/>
            <person name="Liu W."/>
            <person name="Song Y."/>
            <person name="Salvetti E."/>
            <person name="Wrobel A."/>
            <person name="Rasinkangas P."/>
            <person name="Parkhill J."/>
            <person name="Rea M.C."/>
            <person name="O'Sullivan O."/>
            <person name="Ritari J."/>
            <person name="Douillard F.P."/>
            <person name="Paul Ross R."/>
            <person name="Yang R."/>
            <person name="Briner A.E."/>
            <person name="Felis G.E."/>
            <person name="de Vos W.M."/>
            <person name="Barrangou R."/>
            <person name="Klaenhammer T.R."/>
            <person name="Caufield P.W."/>
            <person name="Cui Y."/>
            <person name="Zhang H."/>
            <person name="O'Toole P.W."/>
        </authorList>
    </citation>
    <scope>NUCLEOTIDE SEQUENCE [LARGE SCALE GENOMIC DNA]</scope>
    <source>
        <strain evidence="1 2">JCM 15530</strain>
    </source>
</reference>
<evidence type="ECO:0000313" key="1">
    <source>
        <dbReference type="EMBL" id="KRK49086.1"/>
    </source>
</evidence>
<keyword evidence="2" id="KW-1185">Reference proteome</keyword>
<protein>
    <submittedName>
        <fullName evidence="1">Uncharacterized protein</fullName>
    </submittedName>
</protein>